<protein>
    <recommendedName>
        <fullName evidence="1">BTB domain-containing protein</fullName>
    </recommendedName>
</protein>
<evidence type="ECO:0000313" key="3">
    <source>
        <dbReference type="Proteomes" id="UP000596902"/>
    </source>
</evidence>
<dbReference type="SUPFAM" id="SSF54909">
    <property type="entry name" value="Dimeric alpha+beta barrel"/>
    <property type="match status" value="1"/>
</dbReference>
<dbReference type="Pfam" id="PF00651">
    <property type="entry name" value="BTB"/>
    <property type="match status" value="1"/>
</dbReference>
<dbReference type="SUPFAM" id="SSF54695">
    <property type="entry name" value="POZ domain"/>
    <property type="match status" value="1"/>
</dbReference>
<evidence type="ECO:0000313" key="2">
    <source>
        <dbReference type="EMBL" id="KAF7672380.1"/>
    </source>
</evidence>
<dbReference type="RefSeq" id="XP_038782733.1">
    <property type="nucleotide sequence ID" value="XM_038934458.1"/>
</dbReference>
<dbReference type="InterPro" id="IPR000210">
    <property type="entry name" value="BTB/POZ_dom"/>
</dbReference>
<dbReference type="CDD" id="cd18186">
    <property type="entry name" value="BTB_POZ_ZBTB_KLHL-like"/>
    <property type="match status" value="1"/>
</dbReference>
<dbReference type="InterPro" id="IPR011008">
    <property type="entry name" value="Dimeric_a/b-barrel"/>
</dbReference>
<dbReference type="InterPro" id="IPR005545">
    <property type="entry name" value="YCII"/>
</dbReference>
<dbReference type="EMBL" id="JAAABM010000016">
    <property type="protein sequence ID" value="KAF7672380.1"/>
    <property type="molecule type" value="Genomic_DNA"/>
</dbReference>
<reference evidence="2" key="1">
    <citation type="submission" date="2020-01" db="EMBL/GenBank/DDBJ databases">
        <authorList>
            <person name="Feng Z.H.Z."/>
        </authorList>
    </citation>
    <scope>NUCLEOTIDE SEQUENCE</scope>
    <source>
        <strain evidence="2">CBS107.38</strain>
    </source>
</reference>
<keyword evidence="3" id="KW-1185">Reference proteome</keyword>
<feature type="domain" description="BTB" evidence="1">
    <location>
        <begin position="139"/>
        <end position="200"/>
    </location>
</feature>
<proteinExistence type="predicted"/>
<dbReference type="PANTHER" id="PTHR47843">
    <property type="entry name" value="BTB DOMAIN-CONTAINING PROTEIN-RELATED"/>
    <property type="match status" value="1"/>
</dbReference>
<dbReference type="Gene3D" id="3.30.70.1060">
    <property type="entry name" value="Dimeric alpha+beta barrel"/>
    <property type="match status" value="1"/>
</dbReference>
<dbReference type="PANTHER" id="PTHR47843:SF2">
    <property type="entry name" value="BTB DOMAIN-CONTAINING PROTEIN"/>
    <property type="match status" value="1"/>
</dbReference>
<dbReference type="Proteomes" id="UP000596902">
    <property type="component" value="Unassembled WGS sequence"/>
</dbReference>
<accession>A0A8H7AXB2</accession>
<comment type="caution">
    <text evidence="2">The sequence shown here is derived from an EMBL/GenBank/DDBJ whole genome shotgun (WGS) entry which is preliminary data.</text>
</comment>
<reference evidence="2" key="2">
    <citation type="submission" date="2020-08" db="EMBL/GenBank/DDBJ databases">
        <title>Draft Genome Sequence of Cumin Blight Pathogen Alternaria burnsii.</title>
        <authorList>
            <person name="Feng Z."/>
        </authorList>
    </citation>
    <scope>NUCLEOTIDE SEQUENCE</scope>
    <source>
        <strain evidence="2">CBS107.38</strain>
    </source>
</reference>
<dbReference type="PROSITE" id="PS50097">
    <property type="entry name" value="BTB"/>
    <property type="match status" value="1"/>
</dbReference>
<organism evidence="2 3">
    <name type="scientific">Alternaria burnsii</name>
    <dbReference type="NCBI Taxonomy" id="1187904"/>
    <lineage>
        <taxon>Eukaryota</taxon>
        <taxon>Fungi</taxon>
        <taxon>Dikarya</taxon>
        <taxon>Ascomycota</taxon>
        <taxon>Pezizomycotina</taxon>
        <taxon>Dothideomycetes</taxon>
        <taxon>Pleosporomycetidae</taxon>
        <taxon>Pleosporales</taxon>
        <taxon>Pleosporineae</taxon>
        <taxon>Pleosporaceae</taxon>
        <taxon>Alternaria</taxon>
        <taxon>Alternaria sect. Alternaria</taxon>
    </lineage>
</organism>
<dbReference type="InterPro" id="IPR011333">
    <property type="entry name" value="SKP1/BTB/POZ_sf"/>
</dbReference>
<evidence type="ECO:0000259" key="1">
    <source>
        <dbReference type="PROSITE" id="PS50097"/>
    </source>
</evidence>
<dbReference type="Pfam" id="PF03795">
    <property type="entry name" value="YCII"/>
    <property type="match status" value="1"/>
</dbReference>
<gene>
    <name evidence="2" type="ORF">GT037_009411</name>
</gene>
<dbReference type="GeneID" id="62207636"/>
<name>A0A8H7AXB2_9PLEO</name>
<sequence>MVSSTGAPLQEWLVIVPDHAGALQKRIASRPKHLEGLKADREDMWLWGGAMLEEPIKEGDTSPPKMKGSACLIGAKTREEVVERLKQDQYVKDGVWNVDEAQIIPFKSALRKALYTAANGEMVTVFVGPTKKREATTGEVVAIAIGPNKKVFRLHKDILCRESEYFRTAYNGRWKEADEGVALEDVEVEVFKIFVHWLYTQQTPGFEDYDQVDEEGEYPGVEKFGSMLLKAYVFANRFLVADFERITHNLIIDSFLEFGCAMYEHIILAYENLPEDSLILKLMVELQCLDWSTLKDNEEEKQRRPDLPKEFLIQVMCRFAELRNRDIVEEINAEAFYMQEESEEAGK</sequence>
<dbReference type="AlphaFoldDB" id="A0A8H7AXB2"/>
<dbReference type="Gene3D" id="3.30.710.10">
    <property type="entry name" value="Potassium Channel Kv1.1, Chain A"/>
    <property type="match status" value="1"/>
</dbReference>